<dbReference type="EMBL" id="JABEZW010000009">
    <property type="protein sequence ID" value="MBA0776528.1"/>
    <property type="molecule type" value="Genomic_DNA"/>
</dbReference>
<gene>
    <name evidence="4" type="ORF">Gotri_011511</name>
</gene>
<keyword evidence="5" id="KW-1185">Reference proteome</keyword>
<dbReference type="AlphaFoldDB" id="A0A7J9EUJ0"/>
<evidence type="ECO:0000256" key="3">
    <source>
        <dbReference type="ARBA" id="ARBA00023274"/>
    </source>
</evidence>
<evidence type="ECO:0000313" key="5">
    <source>
        <dbReference type="Proteomes" id="UP000593568"/>
    </source>
</evidence>
<comment type="similarity">
    <text evidence="1">Belongs to the universal ribosomal protein uS7 family.</text>
</comment>
<evidence type="ECO:0000256" key="2">
    <source>
        <dbReference type="ARBA" id="ARBA00022980"/>
    </source>
</evidence>
<protein>
    <submittedName>
        <fullName evidence="4">Uncharacterized protein</fullName>
    </submittedName>
</protein>
<reference evidence="4 5" key="1">
    <citation type="journal article" date="2019" name="Genome Biol. Evol.">
        <title>Insights into the evolution of the New World diploid cottons (Gossypium, subgenus Houzingenia) based on genome sequencing.</title>
        <authorList>
            <person name="Grover C.E."/>
            <person name="Arick M.A. 2nd"/>
            <person name="Thrash A."/>
            <person name="Conover J.L."/>
            <person name="Sanders W.S."/>
            <person name="Peterson D.G."/>
            <person name="Frelichowski J.E."/>
            <person name="Scheffler J.A."/>
            <person name="Scheffler B.E."/>
            <person name="Wendel J.F."/>
        </authorList>
    </citation>
    <scope>NUCLEOTIDE SEQUENCE [LARGE SCALE GENOMIC DNA]</scope>
    <source>
        <strain evidence="4">8</strain>
        <tissue evidence="4">Leaf</tissue>
    </source>
</reference>
<dbReference type="GO" id="GO:0005840">
    <property type="term" value="C:ribosome"/>
    <property type="evidence" value="ECO:0007669"/>
    <property type="project" value="UniProtKB-KW"/>
</dbReference>
<name>A0A7J9EUJ0_9ROSI</name>
<feature type="non-terminal residue" evidence="4">
    <location>
        <position position="1"/>
    </location>
</feature>
<comment type="caution">
    <text evidence="4">The sequence shown here is derived from an EMBL/GenBank/DDBJ whole genome shotgun (WGS) entry which is preliminary data.</text>
</comment>
<accession>A0A7J9EUJ0</accession>
<proteinExistence type="inferred from homology"/>
<dbReference type="Proteomes" id="UP000593568">
    <property type="component" value="Unassembled WGS sequence"/>
</dbReference>
<dbReference type="InterPro" id="IPR036823">
    <property type="entry name" value="Ribosomal_uS7_dom_sf"/>
</dbReference>
<organism evidence="4 5">
    <name type="scientific">Gossypium trilobum</name>
    <dbReference type="NCBI Taxonomy" id="34281"/>
    <lineage>
        <taxon>Eukaryota</taxon>
        <taxon>Viridiplantae</taxon>
        <taxon>Streptophyta</taxon>
        <taxon>Embryophyta</taxon>
        <taxon>Tracheophyta</taxon>
        <taxon>Spermatophyta</taxon>
        <taxon>Magnoliopsida</taxon>
        <taxon>eudicotyledons</taxon>
        <taxon>Gunneridae</taxon>
        <taxon>Pentapetalae</taxon>
        <taxon>rosids</taxon>
        <taxon>malvids</taxon>
        <taxon>Malvales</taxon>
        <taxon>Malvaceae</taxon>
        <taxon>Malvoideae</taxon>
        <taxon>Gossypium</taxon>
    </lineage>
</organism>
<keyword evidence="2" id="KW-0689">Ribosomal protein</keyword>
<sequence>RAAKARRIDRSTHQVSIEIGSKQGKPLAIRWLFGAS</sequence>
<dbReference type="GO" id="GO:1990904">
    <property type="term" value="C:ribonucleoprotein complex"/>
    <property type="evidence" value="ECO:0007669"/>
    <property type="project" value="UniProtKB-KW"/>
</dbReference>
<evidence type="ECO:0000313" key="4">
    <source>
        <dbReference type="EMBL" id="MBA0776528.1"/>
    </source>
</evidence>
<keyword evidence="3" id="KW-0687">Ribonucleoprotein</keyword>
<dbReference type="SUPFAM" id="SSF47973">
    <property type="entry name" value="Ribosomal protein S7"/>
    <property type="match status" value="1"/>
</dbReference>
<evidence type="ECO:0000256" key="1">
    <source>
        <dbReference type="ARBA" id="ARBA00007151"/>
    </source>
</evidence>